<dbReference type="AlphaFoldDB" id="A0A2M9CMH5"/>
<name>A0A2M9CMH5_9MICO</name>
<accession>A0A2M9CMH5</accession>
<organism evidence="1 2">
    <name type="scientific">Diaminobutyricimonas aerilata</name>
    <dbReference type="NCBI Taxonomy" id="1162967"/>
    <lineage>
        <taxon>Bacteria</taxon>
        <taxon>Bacillati</taxon>
        <taxon>Actinomycetota</taxon>
        <taxon>Actinomycetes</taxon>
        <taxon>Micrococcales</taxon>
        <taxon>Microbacteriaceae</taxon>
        <taxon>Diaminobutyricimonas</taxon>
    </lineage>
</organism>
<sequence length="107" mass="11559">MRITYAGVTVMTGDEAANTLMDLASALAKHQTSDEVWIRTIQASGEPGVSRFLIGPASQIVITTDVTALAEPDNDDTVAEMRQKIRDLDGYEVRAVDDALDHADPDI</sequence>
<evidence type="ECO:0000313" key="2">
    <source>
        <dbReference type="Proteomes" id="UP000228758"/>
    </source>
</evidence>
<evidence type="ECO:0000313" key="1">
    <source>
        <dbReference type="EMBL" id="PJJ73078.1"/>
    </source>
</evidence>
<dbReference type="Proteomes" id="UP000228758">
    <property type="component" value="Unassembled WGS sequence"/>
</dbReference>
<protein>
    <submittedName>
        <fullName evidence="1">Uncharacterized protein</fullName>
    </submittedName>
</protein>
<gene>
    <name evidence="1" type="ORF">CLV46_2661</name>
</gene>
<proteinExistence type="predicted"/>
<keyword evidence="2" id="KW-1185">Reference proteome</keyword>
<dbReference type="EMBL" id="PGFF01000001">
    <property type="protein sequence ID" value="PJJ73078.1"/>
    <property type="molecule type" value="Genomic_DNA"/>
</dbReference>
<comment type="caution">
    <text evidence="1">The sequence shown here is derived from an EMBL/GenBank/DDBJ whole genome shotgun (WGS) entry which is preliminary data.</text>
</comment>
<reference evidence="1 2" key="1">
    <citation type="submission" date="2017-11" db="EMBL/GenBank/DDBJ databases">
        <title>Genomic Encyclopedia of Archaeal and Bacterial Type Strains, Phase II (KMG-II): From Individual Species to Whole Genera.</title>
        <authorList>
            <person name="Goeker M."/>
        </authorList>
    </citation>
    <scope>NUCLEOTIDE SEQUENCE [LARGE SCALE GENOMIC DNA]</scope>
    <source>
        <strain evidence="1 2">DSM 27393</strain>
    </source>
</reference>